<protein>
    <recommendedName>
        <fullName evidence="3">BTB domain-containing protein</fullName>
    </recommendedName>
</protein>
<dbReference type="OrthoDB" id="5275938at2759"/>
<evidence type="ECO:0008006" key="3">
    <source>
        <dbReference type="Google" id="ProtNLM"/>
    </source>
</evidence>
<proteinExistence type="predicted"/>
<name>A0A6A6SYL4_9PLEO</name>
<evidence type="ECO:0000313" key="1">
    <source>
        <dbReference type="EMBL" id="KAF2651683.1"/>
    </source>
</evidence>
<dbReference type="Gene3D" id="3.30.710.10">
    <property type="entry name" value="Potassium Channel Kv1.1, Chain A"/>
    <property type="match status" value="1"/>
</dbReference>
<organism evidence="1 2">
    <name type="scientific">Lophiostoma macrostomum CBS 122681</name>
    <dbReference type="NCBI Taxonomy" id="1314788"/>
    <lineage>
        <taxon>Eukaryota</taxon>
        <taxon>Fungi</taxon>
        <taxon>Dikarya</taxon>
        <taxon>Ascomycota</taxon>
        <taxon>Pezizomycotina</taxon>
        <taxon>Dothideomycetes</taxon>
        <taxon>Pleosporomycetidae</taxon>
        <taxon>Pleosporales</taxon>
        <taxon>Lophiostomataceae</taxon>
        <taxon>Lophiostoma</taxon>
    </lineage>
</organism>
<dbReference type="AlphaFoldDB" id="A0A6A6SYL4"/>
<reference evidence="1" key="1">
    <citation type="journal article" date="2020" name="Stud. Mycol.">
        <title>101 Dothideomycetes genomes: a test case for predicting lifestyles and emergence of pathogens.</title>
        <authorList>
            <person name="Haridas S."/>
            <person name="Albert R."/>
            <person name="Binder M."/>
            <person name="Bloem J."/>
            <person name="Labutti K."/>
            <person name="Salamov A."/>
            <person name="Andreopoulos B."/>
            <person name="Baker S."/>
            <person name="Barry K."/>
            <person name="Bills G."/>
            <person name="Bluhm B."/>
            <person name="Cannon C."/>
            <person name="Castanera R."/>
            <person name="Culley D."/>
            <person name="Daum C."/>
            <person name="Ezra D."/>
            <person name="Gonzalez J."/>
            <person name="Henrissat B."/>
            <person name="Kuo A."/>
            <person name="Liang C."/>
            <person name="Lipzen A."/>
            <person name="Lutzoni F."/>
            <person name="Magnuson J."/>
            <person name="Mondo S."/>
            <person name="Nolan M."/>
            <person name="Ohm R."/>
            <person name="Pangilinan J."/>
            <person name="Park H.-J."/>
            <person name="Ramirez L."/>
            <person name="Alfaro M."/>
            <person name="Sun H."/>
            <person name="Tritt A."/>
            <person name="Yoshinaga Y."/>
            <person name="Zwiers L.-H."/>
            <person name="Turgeon B."/>
            <person name="Goodwin S."/>
            <person name="Spatafora J."/>
            <person name="Crous P."/>
            <person name="Grigoriev I."/>
        </authorList>
    </citation>
    <scope>NUCLEOTIDE SEQUENCE</scope>
    <source>
        <strain evidence="1">CBS 122681</strain>
    </source>
</reference>
<keyword evidence="2" id="KW-1185">Reference proteome</keyword>
<gene>
    <name evidence="1" type="ORF">K491DRAFT_606412</name>
</gene>
<evidence type="ECO:0000313" key="2">
    <source>
        <dbReference type="Proteomes" id="UP000799324"/>
    </source>
</evidence>
<dbReference type="Proteomes" id="UP000799324">
    <property type="component" value="Unassembled WGS sequence"/>
</dbReference>
<sequence>MDTSESIANATPSMVTMYKHGDVILKMKNENTELNLLVSPHALSLASPDFSTMFNGRFTEGQNLSSASPREVPLPDDDPILMQLLCNICHLRNSEIMRQYDSGFLVEFAVLCDKYDCIEAVRPWNETWASKMLPEKCDSTSDLENMIFFSYVMDLPREFHEVTRCLVLERVEPLNAEATMHGYDFLPLGLIGIYIPDYISASSYLSSAFIEVLH</sequence>
<dbReference type="InterPro" id="IPR011333">
    <property type="entry name" value="SKP1/BTB/POZ_sf"/>
</dbReference>
<dbReference type="EMBL" id="MU004420">
    <property type="protein sequence ID" value="KAF2651683.1"/>
    <property type="molecule type" value="Genomic_DNA"/>
</dbReference>
<accession>A0A6A6SYL4</accession>